<keyword evidence="2" id="KW-0813">Transport</keyword>
<gene>
    <name evidence="9" type="primary">trkA</name>
    <name evidence="9" type="ORF">IAA47_03260</name>
</gene>
<comment type="caution">
    <text evidence="9">The sequence shown here is derived from an EMBL/GenBank/DDBJ whole genome shotgun (WGS) entry which is preliminary data.</text>
</comment>
<dbReference type="NCBIfam" id="NF007033">
    <property type="entry name" value="PRK09496.1-5"/>
    <property type="match status" value="1"/>
</dbReference>
<dbReference type="GO" id="GO:0005886">
    <property type="term" value="C:plasma membrane"/>
    <property type="evidence" value="ECO:0007669"/>
    <property type="project" value="InterPro"/>
</dbReference>
<dbReference type="AlphaFoldDB" id="A0A9E2KY67"/>
<dbReference type="Gene3D" id="3.30.70.1450">
    <property type="entry name" value="Regulator of K+ conductance, C-terminal domain"/>
    <property type="match status" value="2"/>
</dbReference>
<evidence type="ECO:0000256" key="3">
    <source>
        <dbReference type="ARBA" id="ARBA00022538"/>
    </source>
</evidence>
<dbReference type="GO" id="GO:0015079">
    <property type="term" value="F:potassium ion transmembrane transporter activity"/>
    <property type="evidence" value="ECO:0007669"/>
    <property type="project" value="InterPro"/>
</dbReference>
<dbReference type="PANTHER" id="PTHR43833:SF5">
    <property type="entry name" value="TRK SYSTEM POTASSIUM UPTAKE PROTEIN TRKA"/>
    <property type="match status" value="1"/>
</dbReference>
<dbReference type="PROSITE" id="PS51202">
    <property type="entry name" value="RCK_C"/>
    <property type="match status" value="2"/>
</dbReference>
<evidence type="ECO:0000256" key="5">
    <source>
        <dbReference type="ARBA" id="ARBA00023027"/>
    </source>
</evidence>
<keyword evidence="5" id="KW-0520">NAD</keyword>
<feature type="domain" description="RCK C-terminal" evidence="8">
    <location>
        <begin position="140"/>
        <end position="223"/>
    </location>
</feature>
<organism evidence="9 10">
    <name type="scientific">Candidatus Fusobacterium pullicola</name>
    <dbReference type="NCBI Taxonomy" id="2838601"/>
    <lineage>
        <taxon>Bacteria</taxon>
        <taxon>Fusobacteriati</taxon>
        <taxon>Fusobacteriota</taxon>
        <taxon>Fusobacteriia</taxon>
        <taxon>Fusobacteriales</taxon>
        <taxon>Fusobacteriaceae</taxon>
        <taxon>Fusobacterium</taxon>
    </lineage>
</organism>
<dbReference type="InterPro" id="IPR036721">
    <property type="entry name" value="RCK_C_sf"/>
</dbReference>
<dbReference type="EMBL" id="JAHLFN010000026">
    <property type="protein sequence ID" value="MBU3841994.1"/>
    <property type="molecule type" value="Genomic_DNA"/>
</dbReference>
<keyword evidence="3" id="KW-0633">Potassium transport</keyword>
<dbReference type="InterPro" id="IPR003148">
    <property type="entry name" value="RCK_N"/>
</dbReference>
<keyword evidence="6" id="KW-0406">Ion transport</keyword>
<evidence type="ECO:0000313" key="9">
    <source>
        <dbReference type="EMBL" id="MBU3841994.1"/>
    </source>
</evidence>
<sequence length="451" mass="50980">MKIIVVGAGKVGEVLCKDLSAEGNDIVLIEKDEKILDKIISDFDVMGVLGNGATLEILREAGVKGADVFIAVTESDEINIISSIMAKKLGAKYTIARVREPGYSTDLDFMSSSLGIDLILNPDVHAATFIARNISFPNALNVESFSNNRINLIEMSIDEDSLLCNKKIYELSKFSGAKIIICTIQRDNEIYIPNGNFILKENDKIYITGTPDEIKRFYRDLKQQVFKINSVFIVGGGRIAYFLTEMLLKKKLDIKIVELDEKKAEFLSEHYENVTVINGNGVDINLLEEERFKDYDAFVSLTGIDEENILLSMYASKMGIRKTITKVSTIDIFNFLKLDDLQSIVNPKQIISNFIVKFVRAHMNQRGNNIITLYRILNNEVEAVEFKMVKDSKLLNIPLRDLKIKENNIISSIIRGNEIIFPTGNDIIRYGDHVILITKNKYIDDIDDILR</sequence>
<dbReference type="Pfam" id="PF02080">
    <property type="entry name" value="TrkA_C"/>
    <property type="match status" value="2"/>
</dbReference>
<dbReference type="PROSITE" id="PS51201">
    <property type="entry name" value="RCK_N"/>
    <property type="match status" value="2"/>
</dbReference>
<dbReference type="PRINTS" id="PR00335">
    <property type="entry name" value="KUPTAKETRKA"/>
</dbReference>
<name>A0A9E2KY67_9FUSO</name>
<accession>A0A9E2KY67</accession>
<dbReference type="SUPFAM" id="SSF51735">
    <property type="entry name" value="NAD(P)-binding Rossmann-fold domains"/>
    <property type="match status" value="2"/>
</dbReference>
<keyword evidence="4" id="KW-0630">Potassium</keyword>
<reference evidence="9" key="1">
    <citation type="journal article" date="2021" name="PeerJ">
        <title>Extensive microbial diversity within the chicken gut microbiome revealed by metagenomics and culture.</title>
        <authorList>
            <person name="Gilroy R."/>
            <person name="Ravi A."/>
            <person name="Getino M."/>
            <person name="Pursley I."/>
            <person name="Horton D.L."/>
            <person name="Alikhan N.F."/>
            <person name="Baker D."/>
            <person name="Gharbi K."/>
            <person name="Hall N."/>
            <person name="Watson M."/>
            <person name="Adriaenssens E.M."/>
            <person name="Foster-Nyarko E."/>
            <person name="Jarju S."/>
            <person name="Secka A."/>
            <person name="Antonio M."/>
            <person name="Oren A."/>
            <person name="Chaudhuri R.R."/>
            <person name="La Ragione R."/>
            <person name="Hildebrand F."/>
            <person name="Pallen M.J."/>
        </authorList>
    </citation>
    <scope>NUCLEOTIDE SEQUENCE</scope>
    <source>
        <strain evidence="9">A6-441</strain>
    </source>
</reference>
<feature type="domain" description="RCK N-terminal" evidence="7">
    <location>
        <begin position="1"/>
        <end position="120"/>
    </location>
</feature>
<dbReference type="NCBIfam" id="NF007031">
    <property type="entry name" value="PRK09496.1-2"/>
    <property type="match status" value="1"/>
</dbReference>
<dbReference type="NCBIfam" id="NF007039">
    <property type="entry name" value="PRK09496.3-2"/>
    <property type="match status" value="1"/>
</dbReference>
<dbReference type="InterPro" id="IPR036291">
    <property type="entry name" value="NAD(P)-bd_dom_sf"/>
</dbReference>
<feature type="domain" description="RCK C-terminal" evidence="8">
    <location>
        <begin position="371"/>
        <end position="451"/>
    </location>
</feature>
<evidence type="ECO:0000256" key="6">
    <source>
        <dbReference type="ARBA" id="ARBA00023065"/>
    </source>
</evidence>
<evidence type="ECO:0000259" key="7">
    <source>
        <dbReference type="PROSITE" id="PS51201"/>
    </source>
</evidence>
<evidence type="ECO:0000313" key="10">
    <source>
        <dbReference type="Proteomes" id="UP000724657"/>
    </source>
</evidence>
<feature type="domain" description="RCK N-terminal" evidence="7">
    <location>
        <begin position="228"/>
        <end position="345"/>
    </location>
</feature>
<dbReference type="PANTHER" id="PTHR43833">
    <property type="entry name" value="POTASSIUM CHANNEL PROTEIN 2-RELATED-RELATED"/>
    <property type="match status" value="1"/>
</dbReference>
<evidence type="ECO:0000259" key="8">
    <source>
        <dbReference type="PROSITE" id="PS51202"/>
    </source>
</evidence>
<evidence type="ECO:0000256" key="2">
    <source>
        <dbReference type="ARBA" id="ARBA00022448"/>
    </source>
</evidence>
<proteinExistence type="predicted"/>
<dbReference type="InterPro" id="IPR006036">
    <property type="entry name" value="K_uptake_TrkA"/>
</dbReference>
<dbReference type="InterPro" id="IPR006037">
    <property type="entry name" value="RCK_C"/>
</dbReference>
<evidence type="ECO:0000256" key="1">
    <source>
        <dbReference type="ARBA" id="ARBA00017378"/>
    </source>
</evidence>
<protein>
    <recommendedName>
        <fullName evidence="1">Trk system potassium uptake protein TrkA</fullName>
    </recommendedName>
</protein>
<dbReference type="InterPro" id="IPR050721">
    <property type="entry name" value="Trk_Ktr_HKT_K-transport"/>
</dbReference>
<reference evidence="9" key="2">
    <citation type="submission" date="2021-04" db="EMBL/GenBank/DDBJ databases">
        <authorList>
            <person name="Gilroy R."/>
        </authorList>
    </citation>
    <scope>NUCLEOTIDE SEQUENCE</scope>
    <source>
        <strain evidence="9">A6-441</strain>
    </source>
</reference>
<dbReference type="Pfam" id="PF02254">
    <property type="entry name" value="TrkA_N"/>
    <property type="match status" value="2"/>
</dbReference>
<dbReference type="SUPFAM" id="SSF116726">
    <property type="entry name" value="TrkA C-terminal domain-like"/>
    <property type="match status" value="2"/>
</dbReference>
<dbReference type="Proteomes" id="UP000724657">
    <property type="component" value="Unassembled WGS sequence"/>
</dbReference>
<dbReference type="Gene3D" id="3.40.50.720">
    <property type="entry name" value="NAD(P)-binding Rossmann-like Domain"/>
    <property type="match status" value="2"/>
</dbReference>
<evidence type="ECO:0000256" key="4">
    <source>
        <dbReference type="ARBA" id="ARBA00022958"/>
    </source>
</evidence>